<dbReference type="InterPro" id="IPR011993">
    <property type="entry name" value="PH-like_dom_sf"/>
</dbReference>
<proteinExistence type="predicted"/>
<protein>
    <submittedName>
        <fullName evidence="4">PH domain-containing protein</fullName>
    </submittedName>
</protein>
<evidence type="ECO:0000256" key="1">
    <source>
        <dbReference type="SAM" id="MobiDB-lite"/>
    </source>
</evidence>
<dbReference type="InterPro" id="IPR051364">
    <property type="entry name" value="Cytokinesis/Rho-signaling"/>
</dbReference>
<feature type="region of interest" description="Disordered" evidence="1">
    <location>
        <begin position="1251"/>
        <end position="1289"/>
    </location>
</feature>
<reference evidence="4" key="1">
    <citation type="submission" date="2022-11" db="UniProtKB">
        <authorList>
            <consortium name="WormBaseParasite"/>
        </authorList>
    </citation>
    <scope>IDENTIFICATION</scope>
</reference>
<dbReference type="CDD" id="cd01263">
    <property type="entry name" value="PH_anillin"/>
    <property type="match status" value="1"/>
</dbReference>
<feature type="compositionally biased region" description="Low complexity" evidence="1">
    <location>
        <begin position="1273"/>
        <end position="1284"/>
    </location>
</feature>
<dbReference type="InterPro" id="IPR001849">
    <property type="entry name" value="PH_domain"/>
</dbReference>
<dbReference type="PANTHER" id="PTHR21538">
    <property type="entry name" value="ANILLIN/RHOTEKIN RTKN"/>
    <property type="match status" value="1"/>
</dbReference>
<organism evidence="3 4">
    <name type="scientific">Parascaris univalens</name>
    <name type="common">Nematode worm</name>
    <dbReference type="NCBI Taxonomy" id="6257"/>
    <lineage>
        <taxon>Eukaryota</taxon>
        <taxon>Metazoa</taxon>
        <taxon>Ecdysozoa</taxon>
        <taxon>Nematoda</taxon>
        <taxon>Chromadorea</taxon>
        <taxon>Rhabditida</taxon>
        <taxon>Spirurina</taxon>
        <taxon>Ascaridomorpha</taxon>
        <taxon>Ascaridoidea</taxon>
        <taxon>Ascarididae</taxon>
        <taxon>Parascaris</taxon>
    </lineage>
</organism>
<dbReference type="PANTHER" id="PTHR21538:SF24">
    <property type="entry name" value="PH DOMAIN-CONTAINING PROTEIN"/>
    <property type="match status" value="1"/>
</dbReference>
<name>A0A915A674_PARUN</name>
<dbReference type="Proteomes" id="UP000887569">
    <property type="component" value="Unplaced"/>
</dbReference>
<dbReference type="GO" id="GO:0000915">
    <property type="term" value="P:actomyosin contractile ring assembly"/>
    <property type="evidence" value="ECO:0007669"/>
    <property type="project" value="TreeGrafter"/>
</dbReference>
<evidence type="ECO:0000259" key="2">
    <source>
        <dbReference type="PROSITE" id="PS50003"/>
    </source>
</evidence>
<feature type="region of interest" description="Disordered" evidence="1">
    <location>
        <begin position="1205"/>
        <end position="1234"/>
    </location>
</feature>
<dbReference type="SMART" id="SM00233">
    <property type="entry name" value="PH"/>
    <property type="match status" value="1"/>
</dbReference>
<dbReference type="GO" id="GO:0000281">
    <property type="term" value="P:mitotic cytokinesis"/>
    <property type="evidence" value="ECO:0007669"/>
    <property type="project" value="TreeGrafter"/>
</dbReference>
<keyword evidence="3" id="KW-1185">Reference proteome</keyword>
<feature type="region of interest" description="Disordered" evidence="1">
    <location>
        <begin position="1382"/>
        <end position="1410"/>
    </location>
</feature>
<dbReference type="WBParaSite" id="PgR002_g035_t02">
    <property type="protein sequence ID" value="PgR002_g035_t02"/>
    <property type="gene ID" value="PgR002_g035"/>
</dbReference>
<dbReference type="SUPFAM" id="SSF50729">
    <property type="entry name" value="PH domain-like"/>
    <property type="match status" value="1"/>
</dbReference>
<evidence type="ECO:0000313" key="4">
    <source>
        <dbReference type="WBParaSite" id="PgR002_g035_t02"/>
    </source>
</evidence>
<accession>A0A915A674</accession>
<dbReference type="InterPro" id="IPR012966">
    <property type="entry name" value="AHD"/>
</dbReference>
<dbReference type="Pfam" id="PF08174">
    <property type="entry name" value="Anillin"/>
    <property type="match status" value="1"/>
</dbReference>
<dbReference type="Gene3D" id="2.30.29.30">
    <property type="entry name" value="Pleckstrin-homology domain (PH domain)/Phosphotyrosine-binding domain (PTB)"/>
    <property type="match status" value="1"/>
</dbReference>
<evidence type="ECO:0000313" key="3">
    <source>
        <dbReference type="Proteomes" id="UP000887569"/>
    </source>
</evidence>
<feature type="domain" description="PH" evidence="2">
    <location>
        <begin position="1858"/>
        <end position="1971"/>
    </location>
</feature>
<feature type="region of interest" description="Disordered" evidence="1">
    <location>
        <begin position="1451"/>
        <end position="1472"/>
    </location>
</feature>
<dbReference type="PROSITE" id="PS50003">
    <property type="entry name" value="PH_DOMAIN"/>
    <property type="match status" value="1"/>
</dbReference>
<dbReference type="Pfam" id="PF00169">
    <property type="entry name" value="PH"/>
    <property type="match status" value="1"/>
</dbReference>
<feature type="region of interest" description="Disordered" evidence="1">
    <location>
        <begin position="1565"/>
        <end position="1593"/>
    </location>
</feature>
<sequence length="1975" mass="216922">MPTKTCTRLRYSQIWNYAHIVEYLYSLVSSEANIAMGRGGKHGRGIGAWRWDNRGGRGSSNAYRSGDEQWHCFWEDTGGGPQQRSGFYDGEYYSEGDSHISSFYRQAWSGLTSRVGRSMSIASWQQEVQQRMGIAGDIDIVDQSSAIVAPHVRGIAAEGAIDARSELATNGEGNNNQLSSYSMQENLSTANVTSVGTCLQGGVDPPQTRIHPIVMEQFDINGDLQVENMTNIHEEITETTSHSQQTTSNIDENIGVEAVICDGQSTVPIQPTEAFDGADGRPVAAPRSRHCSAASRRSGLSCHNDVIPSRGNGSMVESDALIGGKEDENANNRFHRGGETQLASLSSSQCEDERHWSFIVGADNDIVDDVIADDQRERTNSVGNASSKRKEAEIRLNVEKLQRNEDLSERISVETANRRSSVCSAGSVENRDAHLANVNPSERDLSRKFVNTDGREHRGRIRTLSLRSVHDEERLRAYPHYTSEDQLAYRGRGNGADASVQQHRPLHTNRAHQENVLPHLKLHDLNNVAQEAVETTNLDRSSSAHSIHENCLERVPGGLSGRMDDEANVSVGAPNMWSGQIIENEDLLNETFMESDADDITVNETGERGRFASLSDVNIARIGGTKGEIANDELVAAEGTRYYTPTSGSARNLLTEDNIVGGSFERTSSALSSKHSCGDYRRSSQRARTMSLGITSESTRDVQPLDSCRRYASDYQLIPAISNIATAVAKRTSSETSGVRQDEDVKLLKQAGTDSKAHGNVAAATEHTACKHGQRYVCTDAFQGWDDREALLHVPTFELADSHQTCITRALSLHSCNKLRVDQPLTACDRCLSEGRLVHEAVSSGLHNGFENRNVYGSTKGTGEDRFASGVESVVKSGTTTMSVNLEHMLHRDPAGSLHSALDNVYGLTKGRSADSTVGGGSSLYRSRAISLTSIGCNDNERAIGMDVVRGKEHLSKLLSARTAMRSTSTCSMGSESVFDKDELDGMQNDHSNIVDPSAGVVGDAGGQALIDMNRKAQVTLLLSTSCGPSAKSSNNQRTHVSVLNLPVACGDRGDYTGNRPHSATEVTLKIDDEGNLLSNTESIGNSGPTHEFIELPVTVSGISSTTSADDAGFVSLTYEEPNSKVSATGTPSKSCDERHVLMKESGTPLLMRGDSFSNTPSSALNRTHYSRAEFEQRKAAIVEATMQQKRDSHSARMLAYPFGSSDGSNQQQDGAIFYRFPSPPLPPCKPKKPIQNFEIDVYDDKNRFKEESMEEHHFKSRSASVRNDNQRPSRTPSRNSSSDHSTRIRLDHLASLSSISSSTRDPHICYERIRSSKPASHTSECPEYIEVNSDLRGRDDMEHSRATFLDEIAAMRSNFSRGQTRRLASLFENMVASTAGDAGLLNSPPSFRRNKSLPPPKASYEPCQSQGMLEKQSLDGSCPNERFQEGNKRNAKVRSLADRFEVASTNVRHSGPPKSVNIRPAPQEQNHSRCVTAQREVSDSMMATNGSKHRSKSYYVKEMMDGKVNDVSTGLGFRGWATPLAAKDANFCNRSPLRHYDFGVNEAADKTLKDGRLLTPQLADSAKAGGVQGPTSDAVDKGTPGRSDHNLSSVSISTIGEMNDDADYAARIRGIHEAIRSQEGRLSEIVGSVTALGKNNVRKFAKIYVQRELLLYRERRLILSNELKRIEALKSIRKRTPQLSPTVQSTVHVDSVTVELCKDFRRRSIGEKDSYAFLALLKTDDQVHASDAVSLIDSEVGIVRFSNHVHFDALPVDFAVTVDIYAMKIPDVRRGAEPFSARTPHRVNDTNSPYGHSKKSIFNIPLLRSCEFWRCGTVLMNRNKVGVKQLSLDSAEYPLENVIEIKSHCSALPPILAINFGGFLNVMETVVEETSWTRYWAVLHRGTVSFWMHPDEQASDKPAIASLDLTKCISKKITPTAYKNKSLNMFVLDMLLDSALCVIEEKRVVLSADTEEFCVAWIQAINETLGILRA</sequence>
<dbReference type="InterPro" id="IPR037840">
    <property type="entry name" value="PH_Anillin"/>
</dbReference>
<dbReference type="GO" id="GO:0005826">
    <property type="term" value="C:actomyosin contractile ring"/>
    <property type="evidence" value="ECO:0007669"/>
    <property type="project" value="TreeGrafter"/>
</dbReference>
<dbReference type="GO" id="GO:0031106">
    <property type="term" value="P:septin ring organization"/>
    <property type="evidence" value="ECO:0007669"/>
    <property type="project" value="TreeGrafter"/>
</dbReference>